<dbReference type="Pfam" id="PF07631">
    <property type="entry name" value="PSD4"/>
    <property type="match status" value="1"/>
</dbReference>
<dbReference type="PROSITE" id="PS51007">
    <property type="entry name" value="CYTC"/>
    <property type="match status" value="1"/>
</dbReference>
<dbReference type="EMBL" id="SJPW01000007">
    <property type="protein sequence ID" value="TWU47240.1"/>
    <property type="molecule type" value="Genomic_DNA"/>
</dbReference>
<protein>
    <submittedName>
        <fullName evidence="7">PA14 domain protein</fullName>
    </submittedName>
</protein>
<dbReference type="InterPro" id="IPR013039">
    <property type="entry name" value="DUF1588"/>
</dbReference>
<dbReference type="Proteomes" id="UP000318288">
    <property type="component" value="Unassembled WGS sequence"/>
</dbReference>
<dbReference type="Gene3D" id="1.10.760.10">
    <property type="entry name" value="Cytochrome c-like domain"/>
    <property type="match status" value="1"/>
</dbReference>
<reference evidence="7 8" key="1">
    <citation type="submission" date="2019-02" db="EMBL/GenBank/DDBJ databases">
        <title>Deep-cultivation of Planctomycetes and their phenomic and genomic characterization uncovers novel biology.</title>
        <authorList>
            <person name="Wiegand S."/>
            <person name="Jogler M."/>
            <person name="Boedeker C."/>
            <person name="Pinto D."/>
            <person name="Vollmers J."/>
            <person name="Rivas-Marin E."/>
            <person name="Kohn T."/>
            <person name="Peeters S.H."/>
            <person name="Heuer A."/>
            <person name="Rast P."/>
            <person name="Oberbeckmann S."/>
            <person name="Bunk B."/>
            <person name="Jeske O."/>
            <person name="Meyerdierks A."/>
            <person name="Storesund J.E."/>
            <person name="Kallscheuer N."/>
            <person name="Luecker S."/>
            <person name="Lage O.M."/>
            <person name="Pohl T."/>
            <person name="Merkel B.J."/>
            <person name="Hornburger P."/>
            <person name="Mueller R.-W."/>
            <person name="Bruemmer F."/>
            <person name="Labrenz M."/>
            <person name="Spormann A.M."/>
            <person name="Op Den Camp H."/>
            <person name="Overmann J."/>
            <person name="Amann R."/>
            <person name="Jetten M.S.M."/>
            <person name="Mascher T."/>
            <person name="Medema M.H."/>
            <person name="Devos D.P."/>
            <person name="Kaster A.-K."/>
            <person name="Ovreas L."/>
            <person name="Rohde M."/>
            <person name="Galperin M.Y."/>
            <person name="Jogler C."/>
        </authorList>
    </citation>
    <scope>NUCLEOTIDE SEQUENCE [LARGE SCALE GENOMIC DNA]</scope>
    <source>
        <strain evidence="7 8">Poly51</strain>
    </source>
</reference>
<evidence type="ECO:0000313" key="8">
    <source>
        <dbReference type="Proteomes" id="UP000318288"/>
    </source>
</evidence>
<comment type="caution">
    <text evidence="7">The sequence shown here is derived from an EMBL/GenBank/DDBJ whole genome shotgun (WGS) entry which is preliminary data.</text>
</comment>
<evidence type="ECO:0000256" key="1">
    <source>
        <dbReference type="ARBA" id="ARBA00022617"/>
    </source>
</evidence>
<dbReference type="Pfam" id="PF13442">
    <property type="entry name" value="Cytochrome_CBB3"/>
    <property type="match status" value="1"/>
</dbReference>
<dbReference type="Pfam" id="PF07627">
    <property type="entry name" value="PSCyt3"/>
    <property type="match status" value="1"/>
</dbReference>
<dbReference type="Pfam" id="PF07624">
    <property type="entry name" value="PSD2"/>
    <property type="match status" value="1"/>
</dbReference>
<dbReference type="GO" id="GO:0009055">
    <property type="term" value="F:electron transfer activity"/>
    <property type="evidence" value="ECO:0007669"/>
    <property type="project" value="InterPro"/>
</dbReference>
<evidence type="ECO:0000256" key="2">
    <source>
        <dbReference type="ARBA" id="ARBA00022723"/>
    </source>
</evidence>
<feature type="domain" description="Cytochrome c" evidence="5">
    <location>
        <begin position="51"/>
        <end position="163"/>
    </location>
</feature>
<dbReference type="PROSITE" id="PS51820">
    <property type="entry name" value="PA14"/>
    <property type="match status" value="1"/>
</dbReference>
<evidence type="ECO:0000256" key="4">
    <source>
        <dbReference type="PROSITE-ProRule" id="PRU00433"/>
    </source>
</evidence>
<dbReference type="SUPFAM" id="SSF56988">
    <property type="entry name" value="Anthrax protective antigen"/>
    <property type="match status" value="1"/>
</dbReference>
<dbReference type="InterPro" id="IPR036909">
    <property type="entry name" value="Cyt_c-like_dom_sf"/>
</dbReference>
<sequence>MNGNSGGLEFIMRNTNPWSYCISRIVRTICVSLVTMAGVHGTSIHAAEETAAIVRGEAIYQQACIQCHGKAGVGVEQFYPDPLVGDATIRELAELISETMPEEEPDTCVAGDALAVATYIHHDFYSEAAQVRRRPPRATLSRLTAEQLRQSLADLYGRISGTPWHVNERGLEATYFDGSGWKDNDRKIKRNDPVINFDFGKESPGKGIRAEEFHIHWGGSLKVETSGRYEIILRSSCSCTMDFGGHERKLVDNHVQSEGKEEFRRTLNLTGGRVYPIRLEMYQRKRKTEQPAAYISLSWVPPGGVEEIIPSRFLLPSFEPSAFALQAKLPPDDRSYGYERGTSVSRTWEDSTTAAALEFATMASGELYGLYLRKHKKDSDENRGKLRRFLAELVEAAFRGPLDDRLRDLYVNQQVDQCEDDAEAIKQVVLMTIKSPRFLYPSLDRNRSDSQRAANRLALTLFDSLPSDDWMIRDIEKDRFKDHAQLEKAAWKMVGDYRCEAKTRAFIYKWFDLGDVEEITKDKEAYPGFDRELVGDLRQSFDRCIDEVLDSEDCDFRQLLQADWTYTTERLTKFYGQEWEPSDAPGDSGEPKAEQAVANERVVRSVRDAKVHVGLLTHPLLMSDLAYHRTTSPIHRGVFLTRHVLGRVLRPPNAAFSPINPDLHPGLTTRQRVELQTGEVNCQVCHVKINALGFALEHFDATGVYRDQENGKPIDAAGNYVTRTGDSVSFNGARELGDYLAGSPDCHRSFVESAFEHFVKQPIAAFGADRADELTRYFQDTDFNIHQLIVAIAVIAAEAKSELIAGT</sequence>
<dbReference type="InterPro" id="IPR013042">
    <property type="entry name" value="DUF1592"/>
</dbReference>
<keyword evidence="8" id="KW-1185">Reference proteome</keyword>
<keyword evidence="1 4" id="KW-0349">Heme</keyword>
<feature type="domain" description="PA14" evidence="6">
    <location>
        <begin position="166"/>
        <end position="313"/>
    </location>
</feature>
<dbReference type="GO" id="GO:0020037">
    <property type="term" value="F:heme binding"/>
    <property type="evidence" value="ECO:0007669"/>
    <property type="project" value="InterPro"/>
</dbReference>
<dbReference type="SMART" id="SM00758">
    <property type="entry name" value="PA14"/>
    <property type="match status" value="1"/>
</dbReference>
<dbReference type="Gene3D" id="3.90.182.10">
    <property type="entry name" value="Toxin - Anthrax Protective Antigen,domain 1"/>
    <property type="match status" value="1"/>
</dbReference>
<evidence type="ECO:0000256" key="3">
    <source>
        <dbReference type="ARBA" id="ARBA00023004"/>
    </source>
</evidence>
<proteinExistence type="predicted"/>
<evidence type="ECO:0000259" key="5">
    <source>
        <dbReference type="PROSITE" id="PS51007"/>
    </source>
</evidence>
<keyword evidence="3 4" id="KW-0408">Iron</keyword>
<dbReference type="InterPro" id="IPR011478">
    <property type="entry name" value="DUF1585"/>
</dbReference>
<dbReference type="InterPro" id="IPR009056">
    <property type="entry name" value="Cyt_c-like_dom"/>
</dbReference>
<gene>
    <name evidence="7" type="ORF">Poly51_50390</name>
</gene>
<dbReference type="InterPro" id="IPR011658">
    <property type="entry name" value="PA14_dom"/>
</dbReference>
<evidence type="ECO:0000259" key="6">
    <source>
        <dbReference type="PROSITE" id="PS51820"/>
    </source>
</evidence>
<dbReference type="OrthoDB" id="175242at2"/>
<accession>A0A5C6EF80</accession>
<evidence type="ECO:0000313" key="7">
    <source>
        <dbReference type="EMBL" id="TWU47240.1"/>
    </source>
</evidence>
<dbReference type="SUPFAM" id="SSF46626">
    <property type="entry name" value="Cytochrome c"/>
    <property type="match status" value="1"/>
</dbReference>
<dbReference type="RefSeq" id="WP_146460905.1">
    <property type="nucleotide sequence ID" value="NZ_SJPW01000007.1"/>
</dbReference>
<dbReference type="GO" id="GO:0046872">
    <property type="term" value="F:metal ion binding"/>
    <property type="evidence" value="ECO:0007669"/>
    <property type="project" value="UniProtKB-KW"/>
</dbReference>
<name>A0A5C6EF80_9BACT</name>
<dbReference type="Pfam" id="PF07691">
    <property type="entry name" value="PA14"/>
    <property type="match status" value="1"/>
</dbReference>
<organism evidence="7 8">
    <name type="scientific">Rubripirellula tenax</name>
    <dbReference type="NCBI Taxonomy" id="2528015"/>
    <lineage>
        <taxon>Bacteria</taxon>
        <taxon>Pseudomonadati</taxon>
        <taxon>Planctomycetota</taxon>
        <taxon>Planctomycetia</taxon>
        <taxon>Pirellulales</taxon>
        <taxon>Pirellulaceae</taxon>
        <taxon>Rubripirellula</taxon>
    </lineage>
</organism>
<dbReference type="AlphaFoldDB" id="A0A5C6EF80"/>
<dbReference type="InterPro" id="IPR037524">
    <property type="entry name" value="PA14/GLEYA"/>
</dbReference>
<keyword evidence="2 4" id="KW-0479">Metal-binding</keyword>